<name>Q3A7N6_SYNC1</name>
<feature type="domain" description="4Fe-4S ferredoxin-type" evidence="6">
    <location>
        <begin position="33"/>
        <end position="63"/>
    </location>
</feature>
<dbReference type="OrthoDB" id="368873at2"/>
<evidence type="ECO:0000259" key="6">
    <source>
        <dbReference type="PROSITE" id="PS51379"/>
    </source>
</evidence>
<evidence type="ECO:0000256" key="2">
    <source>
        <dbReference type="ARBA" id="ARBA00007118"/>
    </source>
</evidence>
<dbReference type="GO" id="GO:0016491">
    <property type="term" value="F:oxidoreductase activity"/>
    <property type="evidence" value="ECO:0007669"/>
    <property type="project" value="UniProtKB-KW"/>
</dbReference>
<evidence type="ECO:0000256" key="3">
    <source>
        <dbReference type="ARBA" id="ARBA00022630"/>
    </source>
</evidence>
<evidence type="ECO:0000313" key="7">
    <source>
        <dbReference type="EMBL" id="ABA87608.1"/>
    </source>
</evidence>
<dbReference type="InterPro" id="IPR017896">
    <property type="entry name" value="4Fe4S_Fe-S-bd"/>
</dbReference>
<comment type="similarity">
    <text evidence="2">Belongs to the nitroreductase family.</text>
</comment>
<dbReference type="InterPro" id="IPR000415">
    <property type="entry name" value="Nitroreductase-like"/>
</dbReference>
<dbReference type="Pfam" id="PF00881">
    <property type="entry name" value="Nitroreductase"/>
    <property type="match status" value="1"/>
</dbReference>
<evidence type="ECO:0000256" key="1">
    <source>
        <dbReference type="ARBA" id="ARBA00001917"/>
    </source>
</evidence>
<dbReference type="HOGENOM" id="CLU_070764_2_0_7"/>
<dbReference type="PANTHER" id="PTHR43673">
    <property type="entry name" value="NAD(P)H NITROREDUCTASE YDGI-RELATED"/>
    <property type="match status" value="1"/>
</dbReference>
<dbReference type="CDD" id="cd02143">
    <property type="entry name" value="nitroreductase_FeS-like"/>
    <property type="match status" value="1"/>
</dbReference>
<feature type="domain" description="4Fe-4S ferredoxin-type" evidence="6">
    <location>
        <begin position="2"/>
        <end position="31"/>
    </location>
</feature>
<keyword evidence="8" id="KW-1185">Reference proteome</keyword>
<dbReference type="RefSeq" id="WP_011340027.1">
    <property type="nucleotide sequence ID" value="NC_007498.2"/>
</dbReference>
<comment type="cofactor">
    <cofactor evidence="1">
        <name>FMN</name>
        <dbReference type="ChEBI" id="CHEBI:58210"/>
    </cofactor>
</comment>
<dbReference type="eggNOG" id="COG0778">
    <property type="taxonomic scope" value="Bacteria"/>
</dbReference>
<keyword evidence="4" id="KW-0288">FMN</keyword>
<dbReference type="SUPFAM" id="SSF55469">
    <property type="entry name" value="FMN-dependent nitroreductase-like"/>
    <property type="match status" value="1"/>
</dbReference>
<evidence type="ECO:0000256" key="4">
    <source>
        <dbReference type="ARBA" id="ARBA00022643"/>
    </source>
</evidence>
<dbReference type="Proteomes" id="UP000002534">
    <property type="component" value="Chromosome"/>
</dbReference>
<dbReference type="EMBL" id="CP000142">
    <property type="protein sequence ID" value="ABA87608.1"/>
    <property type="molecule type" value="Genomic_DNA"/>
</dbReference>
<protein>
    <submittedName>
        <fullName evidence="7">Ferredoxin and NADH nitroreductase domain protein</fullName>
    </submittedName>
</protein>
<dbReference type="Gene3D" id="3.40.109.10">
    <property type="entry name" value="NADH Oxidase"/>
    <property type="match status" value="1"/>
</dbReference>
<dbReference type="SUPFAM" id="SSF54862">
    <property type="entry name" value="4Fe-4S ferredoxins"/>
    <property type="match status" value="1"/>
</dbReference>
<dbReference type="PROSITE" id="PS51379">
    <property type="entry name" value="4FE4S_FER_2"/>
    <property type="match status" value="2"/>
</dbReference>
<keyword evidence="5" id="KW-0560">Oxidoreductase</keyword>
<reference evidence="7 8" key="2">
    <citation type="journal article" date="2012" name="BMC Genomics">
        <title>The genome of Pelobacter carbinolicus reveals surprising metabolic capabilities and physiological features.</title>
        <authorList>
            <person name="Aklujkar M."/>
            <person name="Haveman S.A."/>
            <person name="Didonato R.Jr."/>
            <person name="Chertkov O."/>
            <person name="Han C.S."/>
            <person name="Land M.L."/>
            <person name="Brown P."/>
            <person name="Lovley D.R."/>
        </authorList>
    </citation>
    <scope>NUCLEOTIDE SEQUENCE [LARGE SCALE GENOMIC DNA]</scope>
    <source>
        <strain evidence="8">DSM 2380 / NBRC 103641 / GraBd1</strain>
    </source>
</reference>
<gene>
    <name evidence="7" type="ordered locus">Pcar_0348</name>
</gene>
<dbReference type="eggNOG" id="COG4231">
    <property type="taxonomic scope" value="Bacteria"/>
</dbReference>
<evidence type="ECO:0000256" key="5">
    <source>
        <dbReference type="ARBA" id="ARBA00023002"/>
    </source>
</evidence>
<keyword evidence="3" id="KW-0285">Flavoprotein</keyword>
<organism evidence="7 8">
    <name type="scientific">Syntrophotalea carbinolica (strain DSM 2380 / NBRC 103641 / GraBd1)</name>
    <name type="common">Pelobacter carbinolicus</name>
    <dbReference type="NCBI Taxonomy" id="338963"/>
    <lineage>
        <taxon>Bacteria</taxon>
        <taxon>Pseudomonadati</taxon>
        <taxon>Thermodesulfobacteriota</taxon>
        <taxon>Desulfuromonadia</taxon>
        <taxon>Desulfuromonadales</taxon>
        <taxon>Syntrophotaleaceae</taxon>
        <taxon>Syntrophotalea</taxon>
    </lineage>
</organism>
<accession>Q3A7N6</accession>
<dbReference type="InterPro" id="IPR029479">
    <property type="entry name" value="Nitroreductase"/>
</dbReference>
<proteinExistence type="inferred from homology"/>
<sequence>MKQFKVDKSRCTQCGECIQDCVFGLLSMEQGYPALPADKESVCIECQHCMAVCKPGAISILGLDPADSMPLEGRFPNQHQMETLIKGRRSIRRYAPEPLASETIDELLKITAHAPTGVNARGVEFLVVEDPATMAAIRQETLEALQDLARRDAIPDNLCIMKDIVPLMEQGLDPIFRNAPHLLIASAAQGVPCREADVFIALSYFELLAASAGIGTTWCGLGKWAMVDLAPQLLKSVGVPEDHDVVYLMLFGTPDVKYYRTVQRDQDAKIRRLVK</sequence>
<dbReference type="KEGG" id="pca:Pcar_0348"/>
<dbReference type="Pfam" id="PF13187">
    <property type="entry name" value="Fer4_9"/>
    <property type="match status" value="1"/>
</dbReference>
<reference evidence="8" key="1">
    <citation type="submission" date="2005-10" db="EMBL/GenBank/DDBJ databases">
        <title>Complete sequence of Pelobacter carbinolicus DSM 2380.</title>
        <authorList>
            <person name="Copeland A."/>
            <person name="Lucas S."/>
            <person name="Lapidus A."/>
            <person name="Barry K."/>
            <person name="Detter J.C."/>
            <person name="Glavina T."/>
            <person name="Hammon N."/>
            <person name="Israni S."/>
            <person name="Pitluck S."/>
            <person name="Chertkov O."/>
            <person name="Schmutz J."/>
            <person name="Larimer F."/>
            <person name="Land M."/>
            <person name="Kyrpides N."/>
            <person name="Ivanova N."/>
            <person name="Richardson P."/>
        </authorList>
    </citation>
    <scope>NUCLEOTIDE SEQUENCE [LARGE SCALE GENOMIC DNA]</scope>
    <source>
        <strain evidence="8">DSM 2380 / NBRC 103641 / GraBd1</strain>
    </source>
</reference>
<dbReference type="AlphaFoldDB" id="Q3A7N6"/>
<dbReference type="STRING" id="338963.Pcar_0348"/>
<evidence type="ECO:0000313" key="8">
    <source>
        <dbReference type="Proteomes" id="UP000002534"/>
    </source>
</evidence>
<dbReference type="PANTHER" id="PTHR43673:SF2">
    <property type="entry name" value="NITROREDUCTASE"/>
    <property type="match status" value="1"/>
</dbReference>
<dbReference type="Gene3D" id="3.30.70.20">
    <property type="match status" value="1"/>
</dbReference>